<reference evidence="2" key="1">
    <citation type="journal article" date="2019" name="Int. J. Syst. Evol. Microbiol.">
        <title>The Global Catalogue of Microorganisms (GCM) 10K type strain sequencing project: providing services to taxonomists for standard genome sequencing and annotation.</title>
        <authorList>
            <consortium name="The Broad Institute Genomics Platform"/>
            <consortium name="The Broad Institute Genome Sequencing Center for Infectious Disease"/>
            <person name="Wu L."/>
            <person name="Ma J."/>
        </authorList>
    </citation>
    <scope>NUCLEOTIDE SEQUENCE [LARGE SCALE GENOMIC DNA]</scope>
    <source>
        <strain evidence="2">CGMCC 1.15197</strain>
    </source>
</reference>
<comment type="caution">
    <text evidence="1">The sequence shown here is derived from an EMBL/GenBank/DDBJ whole genome shotgun (WGS) entry which is preliminary data.</text>
</comment>
<dbReference type="PANTHER" id="PTHR22901">
    <property type="entry name" value="SIALATE O-ACETYLESTERASE"/>
    <property type="match status" value="1"/>
</dbReference>
<gene>
    <name evidence="1" type="ORF">GCM10011383_07900</name>
</gene>
<dbReference type="InterPro" id="IPR039329">
    <property type="entry name" value="SIAE"/>
</dbReference>
<accession>A0ABQ1TRR6</accession>
<dbReference type="Proteomes" id="UP000632273">
    <property type="component" value="Unassembled WGS sequence"/>
</dbReference>
<proteinExistence type="predicted"/>
<evidence type="ECO:0000313" key="1">
    <source>
        <dbReference type="EMBL" id="GGE99497.1"/>
    </source>
</evidence>
<dbReference type="PANTHER" id="PTHR22901:SF0">
    <property type="entry name" value="SIALATE O-ACETYLESTERASE"/>
    <property type="match status" value="1"/>
</dbReference>
<sequence>MKVKNGKARLNFDYVAGGLVAKDGPLRQFTIAGADSVFVPAQAKIEGKSVVVWSDQVRQPVAARFAWREVPKPNFFNAAGLPAAPFRTDKWRMATQGKLWRYLAFAREGGATKFVLLIVVCTAASFASGEGSRSSALIRPTTKDKVNRYISKARRSSRSFIRGN</sequence>
<dbReference type="EMBL" id="BMHT01000001">
    <property type="protein sequence ID" value="GGE99497.1"/>
    <property type="molecule type" value="Genomic_DNA"/>
</dbReference>
<name>A0ABQ1TRR6_9BACT</name>
<evidence type="ECO:0000313" key="2">
    <source>
        <dbReference type="Proteomes" id="UP000632273"/>
    </source>
</evidence>
<protein>
    <submittedName>
        <fullName evidence="1">Uncharacterized protein</fullName>
    </submittedName>
</protein>
<keyword evidence="2" id="KW-1185">Reference proteome</keyword>
<dbReference type="RefSeq" id="WP_188811120.1">
    <property type="nucleotide sequence ID" value="NZ_BMHT01000001.1"/>
</dbReference>
<organism evidence="1 2">
    <name type="scientific">Hymenobacter cavernae</name>
    <dbReference type="NCBI Taxonomy" id="2044852"/>
    <lineage>
        <taxon>Bacteria</taxon>
        <taxon>Pseudomonadati</taxon>
        <taxon>Bacteroidota</taxon>
        <taxon>Cytophagia</taxon>
        <taxon>Cytophagales</taxon>
        <taxon>Hymenobacteraceae</taxon>
        <taxon>Hymenobacter</taxon>
    </lineage>
</organism>